<dbReference type="Gene3D" id="3.40.50.300">
    <property type="entry name" value="P-loop containing nucleotide triphosphate hydrolases"/>
    <property type="match status" value="1"/>
</dbReference>
<dbReference type="SUPFAM" id="SSF52540">
    <property type="entry name" value="P-loop containing nucleoside triphosphate hydrolases"/>
    <property type="match status" value="2"/>
</dbReference>
<dbReference type="Pfam" id="PF00271">
    <property type="entry name" value="Helicase_C"/>
    <property type="match status" value="1"/>
</dbReference>
<dbReference type="Pfam" id="PF00176">
    <property type="entry name" value="SNF2-rel_dom"/>
    <property type="match status" value="1"/>
</dbReference>
<feature type="domain" description="Helicase ATP-binding" evidence="4">
    <location>
        <begin position="680"/>
        <end position="885"/>
    </location>
</feature>
<comment type="caution">
    <text evidence="5">The sequence shown here is derived from an EMBL/GenBank/DDBJ whole genome shotgun (WGS) entry which is preliminary data.</text>
</comment>
<accession>A0A9W4J9W6</accession>
<proteinExistence type="predicted"/>
<dbReference type="EMBL" id="CAJVPG010000255">
    <property type="protein sequence ID" value="CAG8384424.1"/>
    <property type="molecule type" value="Genomic_DNA"/>
</dbReference>
<sequence>MSPGKGTSKRPAGSADLNPGPPPAKENQISTKKAAQPAKTTNFIQARLNRKNWVRLEDHEAMLTAYLGFSNTTELRKFAISWPVLRAEKYFAAVCKGLRKDPAFTNLSNDHALKEITAVEDSPDLRWTWAKSDAKQYQNGQKAKIAAWSLIRMVRELQEFQTTSSEENIKWTQQERCDFLDRHNGDDYATRIGEDFTFAQDASPSRPPEMGPLVDLGESDLEVYNRCWEVLRYLGSAQYKNNWVNRFATNEALENGVLVTPAHAPQWMQPLSQQVLPNLSKVTQSFPSDNDTPVEVEVHWVHGPQIRDYEETKAALAEAKLRGEKKPSSHFRFPWNPCLFTTVQQFRDCLRRLLNCNGLALDLQSVEIKYHRKVDEDDIEEQADGFSQDWSSLKKIFQSPENTCFIIEVCLQPFDTSDSMYSLYEDTETALDENIILAISSHLKTAAAEKHDEAISRASSELIEPVSQTKTAKAVPEELADLEDIVQFAGPDKERTGYAALPREFDTADEQLEFYNGYNVTTAQGRLKWQQSFIMEYMPKSEYQIAANQLPKNLNATQEELKAFIQAEQDAHHTAESEVQPKADDDYYTLQGAFSASDSRCGPMLDLCLELLLCEKRGDKFHSDLLEEFTSSDFYDYQIVGSVGMLLKLLGTIDGARLIAATKLNPRSVKAKRVSAAASKLWHRCIHGALLADGTGFGKTKQCLLTALLFSFLTEENKPALLVVPASLVYQWLDEIQTHWLSGLHPILSYGRTSVTNVEELSKWEMATLEFPDHLKYLLDQQDPKAKQAVILTSYETHKSRTLPEALQKETRSTRMKNLRNVKLPHSGKFGLLIADEAHKIKNKRTILWALLSMQDFSASIFATATPMFNAVRDLIGLVEMLGSRAVQDMKNNVERSGDKDLKAAYRKIKKARLGKIKTEMDKLAHDSPLRVMVLDSSLIRMAVKSKKGSRHGHVANVFSLVLDLVAIQRSQGSSLSNSNGQKILLRQKFKNVVCSTLSLRMNIMERYEYQVQHRIYADQYVAERAKSANFNTAKDEVAGEAVPFSLAGLKPLRSLKVLSCSTKLTRLDVRQTAVGLNTNTPQLIKWRDMGLTSEWIYAVVRHEGERKIKTAVDLIMYLLEGAPKLRAIFYLLQQNKILNPVDSKLGSHQKMLIVESCPLNAWFLEVVLMTALVGARSLNANMNDAERKLLVDEFNDPRSELSVMIITYDIGSVGLNLHKACNLVVLAAPGNSWSQEAQAYGRCLRVWCHIQKYFLA</sequence>
<keyword evidence="1" id="KW-0547">Nucleotide-binding</keyword>
<evidence type="ECO:0000313" key="5">
    <source>
        <dbReference type="EMBL" id="CAG8384424.1"/>
    </source>
</evidence>
<dbReference type="InterPro" id="IPR000330">
    <property type="entry name" value="SNF2_N"/>
</dbReference>
<dbReference type="InterPro" id="IPR001650">
    <property type="entry name" value="Helicase_C-like"/>
</dbReference>
<evidence type="ECO:0000313" key="6">
    <source>
        <dbReference type="Proteomes" id="UP001152649"/>
    </source>
</evidence>
<dbReference type="GO" id="GO:0005524">
    <property type="term" value="F:ATP binding"/>
    <property type="evidence" value="ECO:0007669"/>
    <property type="project" value="InterPro"/>
</dbReference>
<organism evidence="5 6">
    <name type="scientific">Penicillium salamii</name>
    <dbReference type="NCBI Taxonomy" id="1612424"/>
    <lineage>
        <taxon>Eukaryota</taxon>
        <taxon>Fungi</taxon>
        <taxon>Dikarya</taxon>
        <taxon>Ascomycota</taxon>
        <taxon>Pezizomycotina</taxon>
        <taxon>Eurotiomycetes</taxon>
        <taxon>Eurotiomycetidae</taxon>
        <taxon>Eurotiales</taxon>
        <taxon>Aspergillaceae</taxon>
        <taxon>Penicillium</taxon>
    </lineage>
</organism>
<keyword evidence="2" id="KW-0067">ATP-binding</keyword>
<dbReference type="Proteomes" id="UP001152649">
    <property type="component" value="Unassembled WGS sequence"/>
</dbReference>
<dbReference type="SMART" id="SM00487">
    <property type="entry name" value="DEXDc"/>
    <property type="match status" value="1"/>
</dbReference>
<dbReference type="PROSITE" id="PS51192">
    <property type="entry name" value="HELICASE_ATP_BIND_1"/>
    <property type="match status" value="1"/>
</dbReference>
<feature type="compositionally biased region" description="Polar residues" evidence="3">
    <location>
        <begin position="27"/>
        <end position="37"/>
    </location>
</feature>
<evidence type="ECO:0000256" key="1">
    <source>
        <dbReference type="ARBA" id="ARBA00022741"/>
    </source>
</evidence>
<dbReference type="Gene3D" id="3.40.50.10810">
    <property type="entry name" value="Tandem AAA-ATPase domain"/>
    <property type="match status" value="1"/>
</dbReference>
<dbReference type="InterPro" id="IPR027417">
    <property type="entry name" value="P-loop_NTPase"/>
</dbReference>
<evidence type="ECO:0000256" key="2">
    <source>
        <dbReference type="ARBA" id="ARBA00022840"/>
    </source>
</evidence>
<evidence type="ECO:0000256" key="3">
    <source>
        <dbReference type="SAM" id="MobiDB-lite"/>
    </source>
</evidence>
<dbReference type="AlphaFoldDB" id="A0A9W4J9W6"/>
<gene>
    <name evidence="5" type="ORF">PSALAMII_LOCUS6078</name>
</gene>
<dbReference type="InterPro" id="IPR038718">
    <property type="entry name" value="SNF2-like_sf"/>
</dbReference>
<keyword evidence="6" id="KW-1185">Reference proteome</keyword>
<name>A0A9W4J9W6_9EURO</name>
<evidence type="ECO:0000259" key="4">
    <source>
        <dbReference type="PROSITE" id="PS51192"/>
    </source>
</evidence>
<feature type="region of interest" description="Disordered" evidence="3">
    <location>
        <begin position="1"/>
        <end position="37"/>
    </location>
</feature>
<reference evidence="5" key="1">
    <citation type="submission" date="2021-07" db="EMBL/GenBank/DDBJ databases">
        <authorList>
            <person name="Branca A.L. A."/>
        </authorList>
    </citation>
    <scope>NUCLEOTIDE SEQUENCE</scope>
</reference>
<dbReference type="PANTHER" id="PTHR10799">
    <property type="entry name" value="SNF2/RAD54 HELICASE FAMILY"/>
    <property type="match status" value="1"/>
</dbReference>
<protein>
    <recommendedName>
        <fullName evidence="4">Helicase ATP-binding domain-containing protein</fullName>
    </recommendedName>
</protein>
<dbReference type="InterPro" id="IPR014001">
    <property type="entry name" value="Helicase_ATP-bd"/>
</dbReference>
<dbReference type="OrthoDB" id="3801254at2759"/>